<dbReference type="InterPro" id="IPR008947">
    <property type="entry name" value="PLipase_C/P1_nuclease_dom_sf"/>
</dbReference>
<evidence type="ECO:0000256" key="8">
    <source>
        <dbReference type="SAM" id="SignalP"/>
    </source>
</evidence>
<keyword evidence="7" id="KW-0325">Glycoprotein</keyword>
<evidence type="ECO:0000256" key="4">
    <source>
        <dbReference type="ARBA" id="ARBA00022759"/>
    </source>
</evidence>
<dbReference type="GO" id="GO:0004519">
    <property type="term" value="F:endonuclease activity"/>
    <property type="evidence" value="ECO:0007669"/>
    <property type="project" value="UniProtKB-KW"/>
</dbReference>
<dbReference type="PANTHER" id="PTHR33146:SF26">
    <property type="entry name" value="ENDONUCLEASE 4"/>
    <property type="match status" value="1"/>
</dbReference>
<dbReference type="InterPro" id="IPR003154">
    <property type="entry name" value="S1/P1nuclease"/>
</dbReference>
<reference evidence="10" key="1">
    <citation type="journal article" date="2020" name="Stud. Mycol.">
        <title>101 Dothideomycetes genomes: A test case for predicting lifestyles and emergence of pathogens.</title>
        <authorList>
            <person name="Haridas S."/>
            <person name="Albert R."/>
            <person name="Binder M."/>
            <person name="Bloem J."/>
            <person name="LaButti K."/>
            <person name="Salamov A."/>
            <person name="Andreopoulos B."/>
            <person name="Baker S."/>
            <person name="Barry K."/>
            <person name="Bills G."/>
            <person name="Bluhm B."/>
            <person name="Cannon C."/>
            <person name="Castanera R."/>
            <person name="Culley D."/>
            <person name="Daum C."/>
            <person name="Ezra D."/>
            <person name="Gonzalez J."/>
            <person name="Henrissat B."/>
            <person name="Kuo A."/>
            <person name="Liang C."/>
            <person name="Lipzen A."/>
            <person name="Lutzoni F."/>
            <person name="Magnuson J."/>
            <person name="Mondo S."/>
            <person name="Nolan M."/>
            <person name="Ohm R."/>
            <person name="Pangilinan J."/>
            <person name="Park H.-J."/>
            <person name="Ramirez L."/>
            <person name="Alfaro M."/>
            <person name="Sun H."/>
            <person name="Tritt A."/>
            <person name="Yoshinaga Y."/>
            <person name="Zwiers L.-H."/>
            <person name="Turgeon B."/>
            <person name="Goodwin S."/>
            <person name="Spatafora J."/>
            <person name="Crous P."/>
            <person name="Grigoriev I."/>
        </authorList>
    </citation>
    <scope>NUCLEOTIDE SEQUENCE [LARGE SCALE GENOMIC DNA]</scope>
    <source>
        <strain evidence="10">CBS 304.66</strain>
    </source>
</reference>
<dbReference type="OrthoDB" id="441446at2759"/>
<comment type="similarity">
    <text evidence="1">Belongs to the nuclease type I family.</text>
</comment>
<dbReference type="EMBL" id="ML986583">
    <property type="protein sequence ID" value="KAF2269168.1"/>
    <property type="molecule type" value="Genomic_DNA"/>
</dbReference>
<keyword evidence="8" id="KW-0732">Signal</keyword>
<keyword evidence="3" id="KW-0479">Metal-binding</keyword>
<keyword evidence="5" id="KW-0378">Hydrolase</keyword>
<dbReference type="CDD" id="cd11010">
    <property type="entry name" value="S1-P1_nuclease"/>
    <property type="match status" value="1"/>
</dbReference>
<keyword evidence="10" id="KW-1185">Reference proteome</keyword>
<accession>A0A9P4TPM5</accession>
<dbReference type="GO" id="GO:0046872">
    <property type="term" value="F:metal ion binding"/>
    <property type="evidence" value="ECO:0007669"/>
    <property type="project" value="UniProtKB-KW"/>
</dbReference>
<dbReference type="Proteomes" id="UP000800093">
    <property type="component" value="Unassembled WGS sequence"/>
</dbReference>
<evidence type="ECO:0000256" key="2">
    <source>
        <dbReference type="ARBA" id="ARBA00022722"/>
    </source>
</evidence>
<feature type="chain" id="PRO_5040261029" evidence="8">
    <location>
        <begin position="20"/>
        <end position="292"/>
    </location>
</feature>
<evidence type="ECO:0000313" key="9">
    <source>
        <dbReference type="EMBL" id="KAF2269168.1"/>
    </source>
</evidence>
<dbReference type="Gene3D" id="1.10.575.10">
    <property type="entry name" value="P1 Nuclease"/>
    <property type="match status" value="1"/>
</dbReference>
<keyword evidence="4" id="KW-0255">Endonuclease</keyword>
<dbReference type="PANTHER" id="PTHR33146">
    <property type="entry name" value="ENDONUCLEASE 4"/>
    <property type="match status" value="1"/>
</dbReference>
<evidence type="ECO:0000256" key="1">
    <source>
        <dbReference type="ARBA" id="ARBA00009547"/>
    </source>
</evidence>
<dbReference type="GO" id="GO:0006308">
    <property type="term" value="P:DNA catabolic process"/>
    <property type="evidence" value="ECO:0007669"/>
    <property type="project" value="InterPro"/>
</dbReference>
<protein>
    <submittedName>
        <fullName evidence="9">S1/P1 nuclease</fullName>
    </submittedName>
</protein>
<dbReference type="AlphaFoldDB" id="A0A9P4TPM5"/>
<evidence type="ECO:0000256" key="7">
    <source>
        <dbReference type="ARBA" id="ARBA00023180"/>
    </source>
</evidence>
<gene>
    <name evidence="9" type="ORF">CC78DRAFT_509309</name>
</gene>
<evidence type="ECO:0000256" key="5">
    <source>
        <dbReference type="ARBA" id="ARBA00022801"/>
    </source>
</evidence>
<dbReference type="SUPFAM" id="SSF48537">
    <property type="entry name" value="Phospholipase C/P1 nuclease"/>
    <property type="match status" value="1"/>
</dbReference>
<organism evidence="9 10">
    <name type="scientific">Lojkania enalia</name>
    <dbReference type="NCBI Taxonomy" id="147567"/>
    <lineage>
        <taxon>Eukaryota</taxon>
        <taxon>Fungi</taxon>
        <taxon>Dikarya</taxon>
        <taxon>Ascomycota</taxon>
        <taxon>Pezizomycotina</taxon>
        <taxon>Dothideomycetes</taxon>
        <taxon>Pleosporomycetidae</taxon>
        <taxon>Pleosporales</taxon>
        <taxon>Pleosporales incertae sedis</taxon>
        <taxon>Lojkania</taxon>
    </lineage>
</organism>
<dbReference type="GO" id="GO:0016788">
    <property type="term" value="F:hydrolase activity, acting on ester bonds"/>
    <property type="evidence" value="ECO:0007669"/>
    <property type="project" value="InterPro"/>
</dbReference>
<evidence type="ECO:0000256" key="6">
    <source>
        <dbReference type="ARBA" id="ARBA00023157"/>
    </source>
</evidence>
<keyword evidence="6" id="KW-1015">Disulfide bond</keyword>
<name>A0A9P4TPM5_9PLEO</name>
<dbReference type="Pfam" id="PF02265">
    <property type="entry name" value="S1-P1_nuclease"/>
    <property type="match status" value="1"/>
</dbReference>
<proteinExistence type="inferred from homology"/>
<sequence>MKPWKIPHFFACVLPLCDAWGNLAHRTIALLAQKHFTPEAAEFTRDLLGKESIDSAAIWADTYKLFPWGRKTASWHFVDAQDEPPNACSVDYHRDCQPNRTCIITAIIDMTDKVIDITEVRKERKKALKFLLHLMGDLHCPLHAESIARGGNDIPVLYHGKSTNLHFTWDVLMPQDIAEGKGLKETEVALHWAEKLYSRTFTTSAGHGKNWSSEAATLILGWAKGANALVCRVVLKDGVEAIEGKELSGKYFQDSVEALEYQIALSGFRLAMWIHSLARSSANMPEERDELR</sequence>
<dbReference type="GO" id="GO:0003676">
    <property type="term" value="F:nucleic acid binding"/>
    <property type="evidence" value="ECO:0007669"/>
    <property type="project" value="InterPro"/>
</dbReference>
<feature type="signal peptide" evidence="8">
    <location>
        <begin position="1"/>
        <end position="19"/>
    </location>
</feature>
<keyword evidence="2" id="KW-0540">Nuclease</keyword>
<evidence type="ECO:0000256" key="3">
    <source>
        <dbReference type="ARBA" id="ARBA00022723"/>
    </source>
</evidence>
<evidence type="ECO:0000313" key="10">
    <source>
        <dbReference type="Proteomes" id="UP000800093"/>
    </source>
</evidence>
<comment type="caution">
    <text evidence="9">The sequence shown here is derived from an EMBL/GenBank/DDBJ whole genome shotgun (WGS) entry which is preliminary data.</text>
</comment>